<feature type="compositionally biased region" description="Polar residues" evidence="1">
    <location>
        <begin position="43"/>
        <end position="52"/>
    </location>
</feature>
<feature type="compositionally biased region" description="Basic and acidic residues" evidence="1">
    <location>
        <begin position="1"/>
        <end position="11"/>
    </location>
</feature>
<sequence>MDTDRISHLLEDVSTPETSDIADPYHDHEGKHGSDEDYCPSAHNDSNAPVSPSLLTQEDITAVNTALQYPEVEQPVAQTASDNLLPNDMDIFLQSSELEEPSAQTASDNLLPNDMDVFVQSSEVEQPGAQTASDNLLPNDMDVFLQSSEGGTAWCTNS</sequence>
<evidence type="ECO:0000256" key="1">
    <source>
        <dbReference type="SAM" id="MobiDB-lite"/>
    </source>
</evidence>
<reference evidence="2" key="1">
    <citation type="submission" date="2021-04" db="EMBL/GenBank/DDBJ databases">
        <authorList>
            <person name="Tunstrom K."/>
        </authorList>
    </citation>
    <scope>NUCLEOTIDE SEQUENCE</scope>
</reference>
<comment type="caution">
    <text evidence="2">The sequence shown here is derived from an EMBL/GenBank/DDBJ whole genome shotgun (WGS) entry which is preliminary data.</text>
</comment>
<organism evidence="2 3">
    <name type="scientific">Parnassius apollo</name>
    <name type="common">Apollo butterfly</name>
    <name type="synonym">Papilio apollo</name>
    <dbReference type="NCBI Taxonomy" id="110799"/>
    <lineage>
        <taxon>Eukaryota</taxon>
        <taxon>Metazoa</taxon>
        <taxon>Ecdysozoa</taxon>
        <taxon>Arthropoda</taxon>
        <taxon>Hexapoda</taxon>
        <taxon>Insecta</taxon>
        <taxon>Pterygota</taxon>
        <taxon>Neoptera</taxon>
        <taxon>Endopterygota</taxon>
        <taxon>Lepidoptera</taxon>
        <taxon>Glossata</taxon>
        <taxon>Ditrysia</taxon>
        <taxon>Papilionoidea</taxon>
        <taxon>Papilionidae</taxon>
        <taxon>Parnassiinae</taxon>
        <taxon>Parnassini</taxon>
        <taxon>Parnassius</taxon>
        <taxon>Parnassius</taxon>
    </lineage>
</organism>
<evidence type="ECO:0000313" key="3">
    <source>
        <dbReference type="Proteomes" id="UP000691718"/>
    </source>
</evidence>
<dbReference type="EMBL" id="CAJQZP010000610">
    <property type="protein sequence ID" value="CAG4971699.1"/>
    <property type="molecule type" value="Genomic_DNA"/>
</dbReference>
<accession>A0A8S3WNX1</accession>
<keyword evidence="3" id="KW-1185">Reference proteome</keyword>
<dbReference type="OrthoDB" id="7476390at2759"/>
<name>A0A8S3WNX1_PARAO</name>
<proteinExistence type="predicted"/>
<evidence type="ECO:0000313" key="2">
    <source>
        <dbReference type="EMBL" id="CAG4971699.1"/>
    </source>
</evidence>
<dbReference type="AlphaFoldDB" id="A0A8S3WNX1"/>
<dbReference type="Proteomes" id="UP000691718">
    <property type="component" value="Unassembled WGS sequence"/>
</dbReference>
<protein>
    <submittedName>
        <fullName evidence="2">(apollo) hypothetical protein</fullName>
    </submittedName>
</protein>
<feature type="compositionally biased region" description="Basic and acidic residues" evidence="1">
    <location>
        <begin position="23"/>
        <end position="35"/>
    </location>
</feature>
<gene>
    <name evidence="2" type="ORF">PAPOLLO_LOCUS8471</name>
</gene>
<feature type="region of interest" description="Disordered" evidence="1">
    <location>
        <begin position="1"/>
        <end position="52"/>
    </location>
</feature>